<evidence type="ECO:0000259" key="5">
    <source>
        <dbReference type="PROSITE" id="PS51408"/>
    </source>
</evidence>
<reference evidence="6 7" key="1">
    <citation type="journal article" date="2018" name="Sci. Rep.">
        <title>Comparative analysis of the Pocillopora damicornis genome highlights role of immune system in coral evolution.</title>
        <authorList>
            <person name="Cunning R."/>
            <person name="Bay R.A."/>
            <person name="Gillette P."/>
            <person name="Baker A.C."/>
            <person name="Traylor-Knowles N."/>
        </authorList>
    </citation>
    <scope>NUCLEOTIDE SEQUENCE [LARGE SCALE GENOMIC DNA]</scope>
    <source>
        <strain evidence="6">RSMAS</strain>
        <tissue evidence="6">Whole animal</tissue>
    </source>
</reference>
<name>A0A3M6UST4_POCDA</name>
<dbReference type="GO" id="GO:0005769">
    <property type="term" value="C:early endosome"/>
    <property type="evidence" value="ECO:0007669"/>
    <property type="project" value="TreeGrafter"/>
</dbReference>
<dbReference type="PROSITE" id="PS00205">
    <property type="entry name" value="TRANSFERRIN_LIKE_1"/>
    <property type="match status" value="1"/>
</dbReference>
<dbReference type="AlphaFoldDB" id="A0A3M6UST4"/>
<evidence type="ECO:0000256" key="1">
    <source>
        <dbReference type="ARBA" id="ARBA00004613"/>
    </source>
</evidence>
<keyword evidence="3" id="KW-0677">Repeat</keyword>
<dbReference type="PROSITE" id="PS51408">
    <property type="entry name" value="TRANSFERRIN_LIKE_4"/>
    <property type="match status" value="1"/>
</dbReference>
<dbReference type="GO" id="GO:0006826">
    <property type="term" value="P:iron ion transport"/>
    <property type="evidence" value="ECO:0007669"/>
    <property type="project" value="TreeGrafter"/>
</dbReference>
<dbReference type="EMBL" id="RCHS01000826">
    <property type="protein sequence ID" value="RMX56659.1"/>
    <property type="molecule type" value="Genomic_DNA"/>
</dbReference>
<dbReference type="Proteomes" id="UP000275408">
    <property type="component" value="Unassembled WGS sequence"/>
</dbReference>
<comment type="subcellular location">
    <subcellularLocation>
        <location evidence="1">Secreted</location>
    </subcellularLocation>
</comment>
<dbReference type="SMART" id="SM00094">
    <property type="entry name" value="TR_FER"/>
    <property type="match status" value="1"/>
</dbReference>
<dbReference type="GO" id="GO:0005886">
    <property type="term" value="C:plasma membrane"/>
    <property type="evidence" value="ECO:0007669"/>
    <property type="project" value="TreeGrafter"/>
</dbReference>
<keyword evidence="2" id="KW-0964">Secreted</keyword>
<gene>
    <name evidence="6" type="ORF">pdam_00002442</name>
</gene>
<dbReference type="InterPro" id="IPR018195">
    <property type="entry name" value="Transferrin_Fe_BS"/>
</dbReference>
<sequence>MERILIVLMLFITVHYAYSGKSHDFKVIVAEQYGEYGVKYYAVAVVRKNNTGFDLESLRGKKSCHTGAGRTAGWKVAVGFLLRSKIMPAVACGNESNAYLSAAKFFEESCVPGTPSKVSSGVYQMVSNLCNLCAGPENDKCTTNTSKNRYVGYHGAFMCMAEGKGDVAFVKYTTTEEVTAEGKYGKLEDYEYLCPTGGRMAVGKHTECHLGANPAHAVVTRGNNSDIGDIIKILTKMSETYGVKQTDWKKFQLFNSSQYSGNNLLFKDSTTALDAQPAGKQSVMDYLGKSYGENVDSLTSCDTTTSTTLPPPPASSSTAILPVSLLVLFTALLDMFI</sequence>
<accession>A0A3M6UST4</accession>
<feature type="signal peptide" evidence="4">
    <location>
        <begin position="1"/>
        <end position="19"/>
    </location>
</feature>
<proteinExistence type="predicted"/>
<dbReference type="GO" id="GO:0005615">
    <property type="term" value="C:extracellular space"/>
    <property type="evidence" value="ECO:0007669"/>
    <property type="project" value="TreeGrafter"/>
</dbReference>
<feature type="domain" description="Transferrin-like" evidence="5">
    <location>
        <begin position="1"/>
        <end position="300"/>
    </location>
</feature>
<dbReference type="InterPro" id="IPR001156">
    <property type="entry name" value="Transferrin-like_dom"/>
</dbReference>
<evidence type="ECO:0000313" key="7">
    <source>
        <dbReference type="Proteomes" id="UP000275408"/>
    </source>
</evidence>
<feature type="chain" id="PRO_5018074483" description="Transferrin-like domain-containing protein" evidence="4">
    <location>
        <begin position="20"/>
        <end position="337"/>
    </location>
</feature>
<keyword evidence="7" id="KW-1185">Reference proteome</keyword>
<dbReference type="PANTHER" id="PTHR11485:SF29">
    <property type="entry name" value="TRANSFERRIN 2"/>
    <property type="match status" value="1"/>
</dbReference>
<dbReference type="OrthoDB" id="9981115at2759"/>
<evidence type="ECO:0000256" key="4">
    <source>
        <dbReference type="SAM" id="SignalP"/>
    </source>
</evidence>
<evidence type="ECO:0000313" key="6">
    <source>
        <dbReference type="EMBL" id="RMX56659.1"/>
    </source>
</evidence>
<dbReference type="PANTHER" id="PTHR11485">
    <property type="entry name" value="TRANSFERRIN"/>
    <property type="match status" value="1"/>
</dbReference>
<evidence type="ECO:0000256" key="2">
    <source>
        <dbReference type="ARBA" id="ARBA00022525"/>
    </source>
</evidence>
<dbReference type="FunFam" id="3.40.190.10:FF:000095">
    <property type="entry name" value="Lactotransferrin"/>
    <property type="match status" value="1"/>
</dbReference>
<dbReference type="Pfam" id="PF00405">
    <property type="entry name" value="Transferrin"/>
    <property type="match status" value="1"/>
</dbReference>
<evidence type="ECO:0000256" key="3">
    <source>
        <dbReference type="ARBA" id="ARBA00022737"/>
    </source>
</evidence>
<dbReference type="STRING" id="46731.A0A3M6UST4"/>
<dbReference type="SUPFAM" id="SSF53850">
    <property type="entry name" value="Periplasmic binding protein-like II"/>
    <property type="match status" value="1"/>
</dbReference>
<dbReference type="PRINTS" id="PR00422">
    <property type="entry name" value="TRANSFERRIN"/>
</dbReference>
<dbReference type="Gene3D" id="3.40.190.10">
    <property type="entry name" value="Periplasmic binding protein-like II"/>
    <property type="match status" value="2"/>
</dbReference>
<organism evidence="6 7">
    <name type="scientific">Pocillopora damicornis</name>
    <name type="common">Cauliflower coral</name>
    <name type="synonym">Millepora damicornis</name>
    <dbReference type="NCBI Taxonomy" id="46731"/>
    <lineage>
        <taxon>Eukaryota</taxon>
        <taxon>Metazoa</taxon>
        <taxon>Cnidaria</taxon>
        <taxon>Anthozoa</taxon>
        <taxon>Hexacorallia</taxon>
        <taxon>Scleractinia</taxon>
        <taxon>Astrocoeniina</taxon>
        <taxon>Pocilloporidae</taxon>
        <taxon>Pocillopora</taxon>
    </lineage>
</organism>
<dbReference type="GO" id="GO:0055037">
    <property type="term" value="C:recycling endosome"/>
    <property type="evidence" value="ECO:0007669"/>
    <property type="project" value="TreeGrafter"/>
</dbReference>
<comment type="caution">
    <text evidence="6">The sequence shown here is derived from an EMBL/GenBank/DDBJ whole genome shotgun (WGS) entry which is preliminary data.</text>
</comment>
<protein>
    <recommendedName>
        <fullName evidence="5">Transferrin-like domain-containing protein</fullName>
    </recommendedName>
</protein>
<keyword evidence="4" id="KW-0732">Signal</keyword>